<dbReference type="AlphaFoldDB" id="A0A1M6I305"/>
<dbReference type="InterPro" id="IPR051719">
    <property type="entry name" value="CASTOR_mTORC1"/>
</dbReference>
<accession>A0A1M6I305</accession>
<organism evidence="3 4">
    <name type="scientific">Dethiosulfatibacter aminovorans DSM 17477</name>
    <dbReference type="NCBI Taxonomy" id="1121476"/>
    <lineage>
        <taxon>Bacteria</taxon>
        <taxon>Bacillati</taxon>
        <taxon>Bacillota</taxon>
        <taxon>Tissierellia</taxon>
        <taxon>Dethiosulfatibacter</taxon>
    </lineage>
</organism>
<feature type="domain" description="CASTOR ACT" evidence="1">
    <location>
        <begin position="62"/>
        <end position="124"/>
    </location>
</feature>
<dbReference type="RefSeq" id="WP_073049628.1">
    <property type="nucleotide sequence ID" value="NZ_FQZL01000015.1"/>
</dbReference>
<dbReference type="SUPFAM" id="SSF55021">
    <property type="entry name" value="ACT-like"/>
    <property type="match status" value="2"/>
</dbReference>
<dbReference type="PIRSF" id="PIRSF008459">
    <property type="entry name" value="UCP008459"/>
    <property type="match status" value="1"/>
</dbReference>
<gene>
    <name evidence="3" type="ORF">SAMN02745751_02197</name>
</gene>
<protein>
    <submittedName>
        <fullName evidence="3">Uncharacterized protein</fullName>
    </submittedName>
</protein>
<keyword evidence="4" id="KW-1185">Reference proteome</keyword>
<dbReference type="EMBL" id="FQZL01000015">
    <property type="protein sequence ID" value="SHJ28826.1"/>
    <property type="molecule type" value="Genomic_DNA"/>
</dbReference>
<dbReference type="Gene3D" id="3.30.2130.10">
    <property type="entry name" value="VC0802-like"/>
    <property type="match status" value="1"/>
</dbReference>
<reference evidence="3 4" key="1">
    <citation type="submission" date="2016-11" db="EMBL/GenBank/DDBJ databases">
        <authorList>
            <person name="Jaros S."/>
            <person name="Januszkiewicz K."/>
            <person name="Wedrychowicz H."/>
        </authorList>
    </citation>
    <scope>NUCLEOTIDE SEQUENCE [LARGE SCALE GENOMIC DNA]</scope>
    <source>
        <strain evidence="3 4">DSM 17477</strain>
    </source>
</reference>
<dbReference type="InterPro" id="IPR049447">
    <property type="entry name" value="A9CJY8-like_N"/>
</dbReference>
<dbReference type="Pfam" id="PF21631">
    <property type="entry name" value="A9CJY8-like_N"/>
    <property type="match status" value="1"/>
</dbReference>
<name>A0A1M6I305_9FIRM</name>
<dbReference type="InterPro" id="IPR027795">
    <property type="entry name" value="CASTOR_ACT_dom"/>
</dbReference>
<evidence type="ECO:0000259" key="2">
    <source>
        <dbReference type="Pfam" id="PF21631"/>
    </source>
</evidence>
<dbReference type="OrthoDB" id="5615858at2"/>
<dbReference type="Pfam" id="PF13840">
    <property type="entry name" value="ACT_7"/>
    <property type="match status" value="1"/>
</dbReference>
<dbReference type="PANTHER" id="PTHR31131">
    <property type="entry name" value="CHROMOSOME 1, WHOLE GENOME SHOTGUN SEQUENCE"/>
    <property type="match status" value="1"/>
</dbReference>
<proteinExistence type="predicted"/>
<sequence>MNLKISLLRDKYAVCRLNRNERIPEWAYRGDFFSITRTDDELSLVCLQENVDLEDFGEDAECEKEWRIFKVEGPLDFSLVGILANLSCIMKEAGVSIFAVSTYDTDYIMVKEEKVKEAVNALKEYGHEVVE</sequence>
<evidence type="ECO:0000313" key="3">
    <source>
        <dbReference type="EMBL" id="SHJ28826.1"/>
    </source>
</evidence>
<evidence type="ECO:0000313" key="4">
    <source>
        <dbReference type="Proteomes" id="UP000184052"/>
    </source>
</evidence>
<dbReference type="STRING" id="1121476.SAMN02745751_02197"/>
<dbReference type="Proteomes" id="UP000184052">
    <property type="component" value="Unassembled WGS sequence"/>
</dbReference>
<evidence type="ECO:0000259" key="1">
    <source>
        <dbReference type="Pfam" id="PF13840"/>
    </source>
</evidence>
<dbReference type="InterPro" id="IPR016540">
    <property type="entry name" value="UCP008459"/>
</dbReference>
<feature type="domain" description="A9CJY8-like N-terminal" evidence="2">
    <location>
        <begin position="10"/>
        <end position="51"/>
    </location>
</feature>
<dbReference type="InterPro" id="IPR045865">
    <property type="entry name" value="ACT-like_dom_sf"/>
</dbReference>
<dbReference type="PANTHER" id="PTHR31131:SF6">
    <property type="entry name" value="CASTOR ACT DOMAIN-CONTAINING PROTEIN"/>
    <property type="match status" value="1"/>
</dbReference>